<proteinExistence type="predicted"/>
<keyword evidence="3" id="KW-1185">Reference proteome</keyword>
<dbReference type="Proteomes" id="UP001142489">
    <property type="component" value="Unassembled WGS sequence"/>
</dbReference>
<evidence type="ECO:0000313" key="3">
    <source>
        <dbReference type="Proteomes" id="UP001142489"/>
    </source>
</evidence>
<feature type="non-terminal residue" evidence="2">
    <location>
        <position position="1"/>
    </location>
</feature>
<dbReference type="AlphaFoldDB" id="A0A9Q0X7Q6"/>
<organism evidence="2 3">
    <name type="scientific">Phrynocephalus forsythii</name>
    <dbReference type="NCBI Taxonomy" id="171643"/>
    <lineage>
        <taxon>Eukaryota</taxon>
        <taxon>Metazoa</taxon>
        <taxon>Chordata</taxon>
        <taxon>Craniata</taxon>
        <taxon>Vertebrata</taxon>
        <taxon>Euteleostomi</taxon>
        <taxon>Lepidosauria</taxon>
        <taxon>Squamata</taxon>
        <taxon>Bifurcata</taxon>
        <taxon>Unidentata</taxon>
        <taxon>Episquamata</taxon>
        <taxon>Toxicofera</taxon>
        <taxon>Iguania</taxon>
        <taxon>Acrodonta</taxon>
        <taxon>Agamidae</taxon>
        <taxon>Agaminae</taxon>
        <taxon>Phrynocephalus</taxon>
    </lineage>
</organism>
<sequence>NPAARRPLATAHTPRTFSFTQPRAEPEIAWKQRRGESSALDGKGPKLGASGRRWRWRRRWWVETYTRPSASEAESATSSRSPATHKRHPFGNLMR</sequence>
<reference evidence="2" key="1">
    <citation type="journal article" date="2023" name="DNA Res.">
        <title>Chromosome-level genome assembly of Phrynocephalus forsythii using third-generation DNA sequencing and Hi-C analysis.</title>
        <authorList>
            <person name="Qi Y."/>
            <person name="Zhao W."/>
            <person name="Zhao Y."/>
            <person name="Niu C."/>
            <person name="Cao S."/>
            <person name="Zhang Y."/>
        </authorList>
    </citation>
    <scope>NUCLEOTIDE SEQUENCE</scope>
    <source>
        <tissue evidence="2">Muscle</tissue>
    </source>
</reference>
<feature type="region of interest" description="Disordered" evidence="1">
    <location>
        <begin position="1"/>
        <end position="25"/>
    </location>
</feature>
<evidence type="ECO:0000256" key="1">
    <source>
        <dbReference type="SAM" id="MobiDB-lite"/>
    </source>
</evidence>
<comment type="caution">
    <text evidence="2">The sequence shown here is derived from an EMBL/GenBank/DDBJ whole genome shotgun (WGS) entry which is preliminary data.</text>
</comment>
<feature type="compositionally biased region" description="Low complexity" evidence="1">
    <location>
        <begin position="67"/>
        <end position="82"/>
    </location>
</feature>
<evidence type="ECO:0000313" key="2">
    <source>
        <dbReference type="EMBL" id="KAJ7305025.1"/>
    </source>
</evidence>
<dbReference type="EMBL" id="JAPFRF010000022">
    <property type="protein sequence ID" value="KAJ7305025.1"/>
    <property type="molecule type" value="Genomic_DNA"/>
</dbReference>
<feature type="region of interest" description="Disordered" evidence="1">
    <location>
        <begin position="67"/>
        <end position="95"/>
    </location>
</feature>
<protein>
    <submittedName>
        <fullName evidence="2">Uncharacterized protein</fullName>
    </submittedName>
</protein>
<name>A0A9Q0X7Q6_9SAUR</name>
<accession>A0A9Q0X7Q6</accession>
<gene>
    <name evidence="2" type="ORF">JRQ81_010798</name>
</gene>